<organism evidence="2 3">
    <name type="scientific">Saccharolobus solfataricus</name>
    <name type="common">Sulfolobus solfataricus</name>
    <dbReference type="NCBI Taxonomy" id="2287"/>
    <lineage>
        <taxon>Archaea</taxon>
        <taxon>Thermoproteota</taxon>
        <taxon>Thermoprotei</taxon>
        <taxon>Sulfolobales</taxon>
        <taxon>Sulfolobaceae</taxon>
        <taxon>Saccharolobus</taxon>
    </lineage>
</organism>
<evidence type="ECO:0000313" key="2">
    <source>
        <dbReference type="EMBL" id="QPG49211.1"/>
    </source>
</evidence>
<name>A0A7S9NQK5_SACSO</name>
<proteinExistence type="predicted"/>
<feature type="transmembrane region" description="Helical" evidence="1">
    <location>
        <begin position="171"/>
        <end position="195"/>
    </location>
</feature>
<dbReference type="AlphaFoldDB" id="A0A7S9NQK5"/>
<feature type="transmembrane region" description="Helical" evidence="1">
    <location>
        <begin position="15"/>
        <end position="34"/>
    </location>
</feature>
<evidence type="ECO:0000256" key="1">
    <source>
        <dbReference type="SAM" id="Phobius"/>
    </source>
</evidence>
<reference evidence="2 3" key="1">
    <citation type="journal article" date="2020" name="Nat. Commun.">
        <title>The structures of two archaeal type IV pili illuminate evolutionary relationships.</title>
        <authorList>
            <person name="Wang F."/>
            <person name="Baquero D.P."/>
            <person name="Su Z."/>
            <person name="Beltran L.C."/>
            <person name="Prangishvili D."/>
            <person name="Krupovic M."/>
            <person name="Egelman E.H."/>
        </authorList>
    </citation>
    <scope>NUCLEOTIDE SEQUENCE [LARGE SCALE GENOMIC DNA]</scope>
    <source>
        <strain evidence="2 3">POZ149</strain>
    </source>
</reference>
<keyword evidence="1" id="KW-0472">Membrane</keyword>
<keyword evidence="1" id="KW-1133">Transmembrane helix</keyword>
<dbReference type="EMBL" id="CP050869">
    <property type="protein sequence ID" value="QPG49211.1"/>
    <property type="molecule type" value="Genomic_DNA"/>
</dbReference>
<keyword evidence="1" id="KW-0812">Transmembrane</keyword>
<feature type="transmembrane region" description="Helical" evidence="1">
    <location>
        <begin position="239"/>
        <end position="262"/>
    </location>
</feature>
<gene>
    <name evidence="2" type="ORF">HFC64_04495</name>
</gene>
<evidence type="ECO:0000313" key="3">
    <source>
        <dbReference type="Proteomes" id="UP000594632"/>
    </source>
</evidence>
<dbReference type="Proteomes" id="UP000594632">
    <property type="component" value="Chromosome"/>
</dbReference>
<protein>
    <submittedName>
        <fullName evidence="2">Uncharacterized protein</fullName>
    </submittedName>
</protein>
<feature type="transmembrane region" description="Helical" evidence="1">
    <location>
        <begin position="105"/>
        <end position="130"/>
    </location>
</feature>
<feature type="transmembrane region" description="Helical" evidence="1">
    <location>
        <begin position="142"/>
        <end position="164"/>
    </location>
</feature>
<feature type="transmembrane region" description="Helical" evidence="1">
    <location>
        <begin position="54"/>
        <end position="73"/>
    </location>
</feature>
<sequence length="270" mass="30755">MIRESLRIMFARRRFLIIVVIYIFLNALFTYTSISTYHKQLSLNPYPYVKFAVIPSIASLMLSDVFFILTIFLSDIISEEKNFARVVFLKSLFKNNIKRYLSSKVLSAIILMSALSIALSVTIVGVVNYYLVGLSFMQMLEISLILSITLIVINIQMVGIGSLFSDPRISIVFNFIFYSLFYNGIILNIIGTHYLSYYYLDLGDLIEFLIIKTIEKQSISEIVAVWGYKVPPHQVTISLTWATIGILINLVIGVIPIVYNVIKIVGKKED</sequence>
<accession>A0A7S9NQK5</accession>